<accession>A0A941BIP8</accession>
<dbReference type="SUPFAM" id="SSF47413">
    <property type="entry name" value="lambda repressor-like DNA-binding domains"/>
    <property type="match status" value="1"/>
</dbReference>
<protein>
    <submittedName>
        <fullName evidence="1">Helix-turn-helix domain-containing protein</fullName>
    </submittedName>
</protein>
<keyword evidence="2" id="KW-1185">Reference proteome</keyword>
<dbReference type="Proteomes" id="UP000678374">
    <property type="component" value="Unassembled WGS sequence"/>
</dbReference>
<reference evidence="1" key="1">
    <citation type="submission" date="2021-04" db="EMBL/GenBank/DDBJ databases">
        <title>The genome sequence of Ideonella sp. 4Y11.</title>
        <authorList>
            <person name="Liu Y."/>
        </authorList>
    </citation>
    <scope>NUCLEOTIDE SEQUENCE</scope>
    <source>
        <strain evidence="1">4Y11</strain>
    </source>
</reference>
<dbReference type="InterPro" id="IPR010982">
    <property type="entry name" value="Lambda_DNA-bd_dom_sf"/>
</dbReference>
<organism evidence="1 2">
    <name type="scientific">Ideonella aquatica</name>
    <dbReference type="NCBI Taxonomy" id="2824119"/>
    <lineage>
        <taxon>Bacteria</taxon>
        <taxon>Pseudomonadati</taxon>
        <taxon>Pseudomonadota</taxon>
        <taxon>Betaproteobacteria</taxon>
        <taxon>Burkholderiales</taxon>
        <taxon>Sphaerotilaceae</taxon>
        <taxon>Ideonella</taxon>
    </lineage>
</organism>
<proteinExistence type="predicted"/>
<gene>
    <name evidence="1" type="ORF">KAK06_03675</name>
</gene>
<dbReference type="RefSeq" id="WP_210800466.1">
    <property type="nucleotide sequence ID" value="NZ_JAGQDE010000002.1"/>
</dbReference>
<dbReference type="Pfam" id="PF13560">
    <property type="entry name" value="HTH_31"/>
    <property type="match status" value="1"/>
</dbReference>
<dbReference type="EMBL" id="JAGQDE010000002">
    <property type="protein sequence ID" value="MBQ0958048.1"/>
    <property type="molecule type" value="Genomic_DNA"/>
</dbReference>
<evidence type="ECO:0000313" key="1">
    <source>
        <dbReference type="EMBL" id="MBQ0958048.1"/>
    </source>
</evidence>
<name>A0A941BIP8_9BURK</name>
<evidence type="ECO:0000313" key="2">
    <source>
        <dbReference type="Proteomes" id="UP000678374"/>
    </source>
</evidence>
<dbReference type="Gene3D" id="1.10.260.40">
    <property type="entry name" value="lambda repressor-like DNA-binding domains"/>
    <property type="match status" value="1"/>
</dbReference>
<sequence>MPARAPVPTDPAIQRCLEQLGQQLRERRQSLRIAAGSVAAAAQMSRQTLHRIEHGEPSVTMGAYLNALRALGLRLQVADDAPPAPLAASAVETLRVADYPQLQLLAWHRAGEVVTAEEALALYERNWRHVDRAALTPAERDLIHRLAQRHGQGALLV</sequence>
<comment type="caution">
    <text evidence="1">The sequence shown here is derived from an EMBL/GenBank/DDBJ whole genome shotgun (WGS) entry which is preliminary data.</text>
</comment>
<dbReference type="AlphaFoldDB" id="A0A941BIP8"/>
<dbReference type="GO" id="GO:0003677">
    <property type="term" value="F:DNA binding"/>
    <property type="evidence" value="ECO:0007669"/>
    <property type="project" value="InterPro"/>
</dbReference>